<dbReference type="PANTHER" id="PTHR21666:SF285">
    <property type="entry name" value="M23 FAMILY METALLOPEPTIDASE"/>
    <property type="match status" value="1"/>
</dbReference>
<comment type="subcellular location">
    <subcellularLocation>
        <location evidence="1">Cell membrane</location>
        <topology evidence="1">Multi-pass membrane protein</topology>
    </subcellularLocation>
</comment>
<dbReference type="InterPro" id="IPR016047">
    <property type="entry name" value="M23ase_b-sheet_dom"/>
</dbReference>
<dbReference type="Pfam" id="PF03253">
    <property type="entry name" value="UT"/>
    <property type="match status" value="1"/>
</dbReference>
<evidence type="ECO:0000256" key="7">
    <source>
        <dbReference type="SAM" id="MobiDB-lite"/>
    </source>
</evidence>
<dbReference type="InterPro" id="IPR029020">
    <property type="entry name" value="Ammonium/urea_transptr"/>
</dbReference>
<feature type="transmembrane region" description="Helical" evidence="8">
    <location>
        <begin position="129"/>
        <end position="149"/>
    </location>
</feature>
<keyword evidence="5 8" id="KW-1133">Transmembrane helix</keyword>
<dbReference type="GO" id="GO:0015204">
    <property type="term" value="F:urea transmembrane transporter activity"/>
    <property type="evidence" value="ECO:0007669"/>
    <property type="project" value="InterPro"/>
</dbReference>
<dbReference type="GO" id="GO:0005886">
    <property type="term" value="C:plasma membrane"/>
    <property type="evidence" value="ECO:0007669"/>
    <property type="project" value="UniProtKB-SubCell"/>
</dbReference>
<feature type="transmembrane region" description="Helical" evidence="8">
    <location>
        <begin position="67"/>
        <end position="87"/>
    </location>
</feature>
<evidence type="ECO:0000256" key="1">
    <source>
        <dbReference type="ARBA" id="ARBA00004651"/>
    </source>
</evidence>
<name>C7S7A2_9BACT</name>
<evidence type="ECO:0000259" key="9">
    <source>
        <dbReference type="Pfam" id="PF01551"/>
    </source>
</evidence>
<feature type="domain" description="M23ase beta-sheet core" evidence="9">
    <location>
        <begin position="320"/>
        <end position="410"/>
    </location>
</feature>
<keyword evidence="3" id="KW-1003">Cell membrane</keyword>
<evidence type="ECO:0000256" key="3">
    <source>
        <dbReference type="ARBA" id="ARBA00022475"/>
    </source>
</evidence>
<accession>C7S7A2</accession>
<dbReference type="Pfam" id="PF01551">
    <property type="entry name" value="Peptidase_M23"/>
    <property type="match status" value="1"/>
</dbReference>
<feature type="transmembrane region" description="Helical" evidence="8">
    <location>
        <begin position="205"/>
        <end position="226"/>
    </location>
</feature>
<dbReference type="PANTHER" id="PTHR21666">
    <property type="entry name" value="PEPTIDASE-RELATED"/>
    <property type="match status" value="1"/>
</dbReference>
<dbReference type="EMBL" id="EU408353">
    <property type="protein sequence ID" value="ACA61822.1"/>
    <property type="molecule type" value="Genomic_DNA"/>
</dbReference>
<dbReference type="SUPFAM" id="SSF51261">
    <property type="entry name" value="Duplicated hybrid motif"/>
    <property type="match status" value="1"/>
</dbReference>
<sequence>MQFSSETERIEIINGMLLGMLMGSLFAINTHSICLIIIGSALVVLISAICTDTLSSRLKLPLLGLPYSIVAFMLLPLATTICLPRASSHLPGLFQSIDAILPLGAMYFNGTGSGGTLILLAFCLSSRYLALLAIASSLLSSAFLSAVGVPAESMISLVCRMNSVLAGCVIGGLFAVPGKRSIAVAMAAAVLASALALAFNQILSFVGLPVLALPFVVVTYICMLVFNAQRGPAWAYFWLPVPALPEASLEQIQIATIRGVDYRSIALKAPFQGQWQIYQGFGGAHTHRGNWHYALDFFQTSDSQSFAGDGGQLGDYYCFGKPVFSPAYGTVIDAISDLPDNEPGDVDTINNWGNHILIRLDCGGYVILAHLQEQSIKVKIGTRVAPGDRLASVGNSGRSPQPHLHMHVQESAYLGAKTIPFHMSGIITHNPGENTYALRVCPRENDLISVPNHNQPLKRALRLVVGNTFVFRVTDEFGEQSLRKLHVSLDLNGQFWLTSDGDARIAFSSSDELLAFYNRQGGKDMLLDAIVLAMGSTPLVEGDLTWHDMAQNRVLPRDWIARLSHAIFYPFSPSAQSKYIRNWDSFQKLWTQQGEHKIGNWTCHTSAQLCEDRGLREFQLQIDDRVILNASLLELGIREDNGIPEWSSPLTADATTLRSGRDARVPGVNHGEQASCISST</sequence>
<feature type="transmembrane region" description="Helical" evidence="8">
    <location>
        <begin position="182"/>
        <end position="199"/>
    </location>
</feature>
<evidence type="ECO:0000256" key="5">
    <source>
        <dbReference type="ARBA" id="ARBA00022989"/>
    </source>
</evidence>
<dbReference type="CDD" id="cd12797">
    <property type="entry name" value="M23_peptidase"/>
    <property type="match status" value="1"/>
</dbReference>
<feature type="transmembrane region" description="Helical" evidence="8">
    <location>
        <begin position="99"/>
        <end position="122"/>
    </location>
</feature>
<evidence type="ECO:0000256" key="2">
    <source>
        <dbReference type="ARBA" id="ARBA00005914"/>
    </source>
</evidence>
<dbReference type="Gene3D" id="1.10.3430.10">
    <property type="entry name" value="Ammonium transporter AmtB like domains"/>
    <property type="match status" value="1"/>
</dbReference>
<dbReference type="GO" id="GO:0004222">
    <property type="term" value="F:metalloendopeptidase activity"/>
    <property type="evidence" value="ECO:0007669"/>
    <property type="project" value="TreeGrafter"/>
</dbReference>
<keyword evidence="4 8" id="KW-0812">Transmembrane</keyword>
<organism evidence="10">
    <name type="scientific">uncultured bacterium BLR16</name>
    <dbReference type="NCBI Taxonomy" id="506516"/>
    <lineage>
        <taxon>Bacteria</taxon>
        <taxon>environmental samples</taxon>
    </lineage>
</organism>
<evidence type="ECO:0000256" key="6">
    <source>
        <dbReference type="ARBA" id="ARBA00023136"/>
    </source>
</evidence>
<keyword evidence="6 8" id="KW-0472">Membrane</keyword>
<evidence type="ECO:0000313" key="10">
    <source>
        <dbReference type="EMBL" id="ACA61822.1"/>
    </source>
</evidence>
<evidence type="ECO:0000256" key="8">
    <source>
        <dbReference type="SAM" id="Phobius"/>
    </source>
</evidence>
<feature type="region of interest" description="Disordered" evidence="7">
    <location>
        <begin position="661"/>
        <end position="680"/>
    </location>
</feature>
<dbReference type="InterPro" id="IPR050570">
    <property type="entry name" value="Cell_wall_metabolism_enzyme"/>
</dbReference>
<dbReference type="InterPro" id="IPR004937">
    <property type="entry name" value="Urea_transporter"/>
</dbReference>
<dbReference type="Gene3D" id="2.70.70.10">
    <property type="entry name" value="Glucose Permease (Domain IIA)"/>
    <property type="match status" value="1"/>
</dbReference>
<dbReference type="InterPro" id="IPR011055">
    <property type="entry name" value="Dup_hybrid_motif"/>
</dbReference>
<reference evidence="10" key="1">
    <citation type="journal article" date="2008" name="ISME J.">
        <title>Functional metagenomics reveals diverse beta-lactamases in a remote Alaskan soil.</title>
        <authorList>
            <person name="Allen H.K."/>
            <person name="Moe L.A."/>
            <person name="Handelsman J."/>
        </authorList>
    </citation>
    <scope>NUCLEOTIDE SEQUENCE</scope>
</reference>
<proteinExistence type="inferred from homology"/>
<feature type="transmembrane region" description="Helical" evidence="8">
    <location>
        <begin position="35"/>
        <end position="55"/>
    </location>
</feature>
<dbReference type="AlphaFoldDB" id="C7S7A2"/>
<comment type="similarity">
    <text evidence="2">Belongs to the urea transporter family.</text>
</comment>
<protein>
    <submittedName>
        <fullName evidence="10">Metalloendopeptidase</fullName>
    </submittedName>
</protein>
<evidence type="ECO:0000256" key="4">
    <source>
        <dbReference type="ARBA" id="ARBA00022692"/>
    </source>
</evidence>